<feature type="transmembrane region" description="Helical" evidence="2">
    <location>
        <begin position="386"/>
        <end position="403"/>
    </location>
</feature>
<feature type="transmembrane region" description="Helical" evidence="2">
    <location>
        <begin position="9"/>
        <end position="33"/>
    </location>
</feature>
<dbReference type="EMBL" id="JADBEF010000001">
    <property type="protein sequence ID" value="MBE1563753.1"/>
    <property type="molecule type" value="Genomic_DNA"/>
</dbReference>
<protein>
    <recommendedName>
        <fullName evidence="5">DUF2339 domain-containing protein</fullName>
    </recommendedName>
</protein>
<feature type="transmembrane region" description="Helical" evidence="2">
    <location>
        <begin position="623"/>
        <end position="642"/>
    </location>
</feature>
<sequence>MSRRTAQNLLLILGGLLLAVAAIVFTVVSWGHLGIGGRAAILAGLTGVTLAVPVVLLRRKLNATAETVGALGLALMLLDGYAAHRTGLVGAVDGWDYAAATLGVVALAAAVYGRVLSLKVSLSLAVVLAQAPLIMLATGHGRGWPSAALAATVVLDIAVWSVAARWGALRVTAVVCAAIMGTAALVSAGVATAEQDWLLHVPSLLVLAAMGFFAAFRTEDRIGRAFAAGWSATALVVAVGAPGLGLPAADWRVPPYVGAALAVTALARLLPERLRAPYAFSGVGLALLGGLAVLPQTLMAVFDAPVTTLWDDDVVVGPPAAPVVFALLAAVPLVLGRARWAAVVPATAAVVAAPVVYGLPYLVVVGVQLAVALGFTVVAARFRVPSAPWVAGVVGALAVLWSLDQRPVAYAVLGALLVAWGLLYRRPAALVGAALAGSGLVWVALDGLGLFARDAASTGLAIGAGLALLGWYGTRATPGPPGIERTPSERTPSEGGPAAAIPGGGSSVATSERGPAVVPSERGPGAVTSRGGPGVATSVVGRVTVVLAALALVVVGDVLVGTFGAYLAVFDPWRGGVAFTGDRPLAVVAVGLAGVVLALAVRPGLVALAGVLVVAVVPVAVRVPYVVVLVVMVVATTGAAWAAARGRSGRVGRAAGTAGALWLGSLVLGWALADETATLAVFPALATVAATTALLWRPNPSTTHPRPHPERPARTRPEETAHARATETAQAHPEEAARQRPEETARPRAEEWVHARPHRVGPGVRVGEGARFWWAVLAGVLVAGEVVAVAAALEVRVLEAYTLPFAALTLAVGGWRARGTALSSWLAYGPGLALAFGPSLLQEATPLRAFALGAAALAVTLAGAWRRLQAPALMGGVTVAIVAVRELAPWIADLMGAVPRWVPMALGGLLLLVVGATYEARKRDVRRLRDAVARLR</sequence>
<feature type="transmembrane region" description="Helical" evidence="2">
    <location>
        <begin position="847"/>
        <end position="865"/>
    </location>
</feature>
<feature type="transmembrane region" description="Helical" evidence="2">
    <location>
        <begin position="120"/>
        <end position="138"/>
    </location>
</feature>
<feature type="transmembrane region" description="Helical" evidence="2">
    <location>
        <begin position="228"/>
        <end position="247"/>
    </location>
</feature>
<feature type="transmembrane region" description="Helical" evidence="2">
    <location>
        <begin position="197"/>
        <end position="216"/>
    </location>
</feature>
<feature type="transmembrane region" description="Helical" evidence="2">
    <location>
        <begin position="545"/>
        <end position="573"/>
    </location>
</feature>
<dbReference type="NCBIfam" id="NF047321">
    <property type="entry name" value="SCO7613_CTERM"/>
    <property type="match status" value="1"/>
</dbReference>
<feature type="transmembrane region" description="Helical" evidence="2">
    <location>
        <begin position="585"/>
        <end position="617"/>
    </location>
</feature>
<feature type="transmembrane region" description="Helical" evidence="2">
    <location>
        <begin position="144"/>
        <end position="164"/>
    </location>
</feature>
<feature type="transmembrane region" description="Helical" evidence="2">
    <location>
        <begin position="314"/>
        <end position="335"/>
    </location>
</feature>
<feature type="compositionally biased region" description="Basic and acidic residues" evidence="1">
    <location>
        <begin position="732"/>
        <end position="750"/>
    </location>
</feature>
<evidence type="ECO:0000256" key="1">
    <source>
        <dbReference type="SAM" id="MobiDB-lite"/>
    </source>
</evidence>
<evidence type="ECO:0000313" key="3">
    <source>
        <dbReference type="EMBL" id="MBE1563753.1"/>
    </source>
</evidence>
<dbReference type="RefSeq" id="WP_192778264.1">
    <property type="nucleotide sequence ID" value="NZ_BAAASY010000022.1"/>
</dbReference>
<feature type="transmembrane region" description="Helical" evidence="2">
    <location>
        <begin position="171"/>
        <end position="191"/>
    </location>
</feature>
<accession>A0ABR9KP01</accession>
<feature type="transmembrane region" description="Helical" evidence="2">
    <location>
        <begin position="278"/>
        <end position="302"/>
    </location>
</feature>
<comment type="caution">
    <text evidence="3">The sequence shown here is derived from an EMBL/GenBank/DDBJ whole genome shotgun (WGS) entry which is preliminary data.</text>
</comment>
<feature type="transmembrane region" description="Helical" evidence="2">
    <location>
        <begin position="822"/>
        <end position="841"/>
    </location>
</feature>
<feature type="region of interest" description="Disordered" evidence="1">
    <location>
        <begin position="479"/>
        <end position="531"/>
    </location>
</feature>
<feature type="compositionally biased region" description="Basic and acidic residues" evidence="1">
    <location>
        <begin position="707"/>
        <end position="725"/>
    </location>
</feature>
<feature type="transmembrane region" description="Helical" evidence="2">
    <location>
        <begin position="679"/>
        <end position="696"/>
    </location>
</feature>
<feature type="transmembrane region" description="Helical" evidence="2">
    <location>
        <begin position="64"/>
        <end position="83"/>
    </location>
</feature>
<feature type="transmembrane region" description="Helical" evidence="2">
    <location>
        <begin position="253"/>
        <end position="271"/>
    </location>
</feature>
<feature type="transmembrane region" description="Helical" evidence="2">
    <location>
        <begin position="408"/>
        <end position="424"/>
    </location>
</feature>
<reference evidence="3 4" key="1">
    <citation type="submission" date="2020-10" db="EMBL/GenBank/DDBJ databases">
        <title>Sequencing the genomes of 1000 actinobacteria strains.</title>
        <authorList>
            <person name="Klenk H.-P."/>
        </authorList>
    </citation>
    <scope>NUCLEOTIDE SEQUENCE [LARGE SCALE GENOMIC DNA]</scope>
    <source>
        <strain evidence="3 4">DSM 43748</strain>
    </source>
</reference>
<feature type="transmembrane region" description="Helical" evidence="2">
    <location>
        <begin position="95"/>
        <end position="113"/>
    </location>
</feature>
<feature type="transmembrane region" description="Helical" evidence="2">
    <location>
        <begin position="39"/>
        <end position="57"/>
    </location>
</feature>
<proteinExistence type="predicted"/>
<organism evidence="3 4">
    <name type="scientific">Nonomuraea africana</name>
    <dbReference type="NCBI Taxonomy" id="46171"/>
    <lineage>
        <taxon>Bacteria</taxon>
        <taxon>Bacillati</taxon>
        <taxon>Actinomycetota</taxon>
        <taxon>Actinomycetes</taxon>
        <taxon>Streptosporangiales</taxon>
        <taxon>Streptosporangiaceae</taxon>
        <taxon>Nonomuraea</taxon>
    </lineage>
</organism>
<dbReference type="Proteomes" id="UP000661607">
    <property type="component" value="Unassembled WGS sequence"/>
</dbReference>
<keyword evidence="4" id="KW-1185">Reference proteome</keyword>
<evidence type="ECO:0000256" key="2">
    <source>
        <dbReference type="SAM" id="Phobius"/>
    </source>
</evidence>
<keyword evidence="2" id="KW-0472">Membrane</keyword>
<evidence type="ECO:0008006" key="5">
    <source>
        <dbReference type="Google" id="ProtNLM"/>
    </source>
</evidence>
<feature type="transmembrane region" description="Helical" evidence="2">
    <location>
        <begin position="772"/>
        <end position="792"/>
    </location>
</feature>
<evidence type="ECO:0000313" key="4">
    <source>
        <dbReference type="Proteomes" id="UP000661607"/>
    </source>
</evidence>
<feature type="transmembrane region" description="Helical" evidence="2">
    <location>
        <begin position="654"/>
        <end position="673"/>
    </location>
</feature>
<dbReference type="InterPro" id="IPR058062">
    <property type="entry name" value="SCO7613_C"/>
</dbReference>
<feature type="transmembrane region" description="Helical" evidence="2">
    <location>
        <begin position="898"/>
        <end position="918"/>
    </location>
</feature>
<keyword evidence="2" id="KW-0812">Transmembrane</keyword>
<feature type="transmembrane region" description="Helical" evidence="2">
    <location>
        <begin position="347"/>
        <end position="380"/>
    </location>
</feature>
<gene>
    <name evidence="3" type="ORF">H4W81_006532</name>
</gene>
<name>A0ABR9KP01_9ACTN</name>
<feature type="transmembrane region" description="Helical" evidence="2">
    <location>
        <begin position="430"/>
        <end position="448"/>
    </location>
</feature>
<feature type="transmembrane region" description="Helical" evidence="2">
    <location>
        <begin position="872"/>
        <end position="892"/>
    </location>
</feature>
<feature type="transmembrane region" description="Helical" evidence="2">
    <location>
        <begin position="798"/>
        <end position="815"/>
    </location>
</feature>
<keyword evidence="2" id="KW-1133">Transmembrane helix</keyword>
<feature type="region of interest" description="Disordered" evidence="1">
    <location>
        <begin position="696"/>
        <end position="750"/>
    </location>
</feature>